<feature type="non-terminal residue" evidence="4">
    <location>
        <position position="71"/>
    </location>
</feature>
<dbReference type="STRING" id="94827.A0A099ZMZ9"/>
<dbReference type="Pfam" id="PF01099">
    <property type="entry name" value="Uteroglobin"/>
    <property type="match status" value="1"/>
</dbReference>
<organism evidence="4 5">
    <name type="scientific">Tinamus guttatus</name>
    <name type="common">White-throated tinamou</name>
    <dbReference type="NCBI Taxonomy" id="94827"/>
    <lineage>
        <taxon>Eukaryota</taxon>
        <taxon>Metazoa</taxon>
        <taxon>Chordata</taxon>
        <taxon>Craniata</taxon>
        <taxon>Vertebrata</taxon>
        <taxon>Euteleostomi</taxon>
        <taxon>Archelosauria</taxon>
        <taxon>Archosauria</taxon>
        <taxon>Dinosauria</taxon>
        <taxon>Saurischia</taxon>
        <taxon>Theropoda</taxon>
        <taxon>Coelurosauria</taxon>
        <taxon>Aves</taxon>
        <taxon>Palaeognathae</taxon>
        <taxon>Tinamiformes</taxon>
        <taxon>Tinamidae</taxon>
        <taxon>Tinamus</taxon>
    </lineage>
</organism>
<dbReference type="Proteomes" id="UP000053641">
    <property type="component" value="Unassembled WGS sequence"/>
</dbReference>
<accession>A0A099ZMZ9</accession>
<comment type="similarity">
    <text evidence="2">Belongs to the secretoglobin family.</text>
</comment>
<evidence type="ECO:0000313" key="5">
    <source>
        <dbReference type="Proteomes" id="UP000053641"/>
    </source>
</evidence>
<dbReference type="InterPro" id="IPR043215">
    <property type="entry name" value="Secretoglobin_1C-like"/>
</dbReference>
<protein>
    <submittedName>
        <fullName evidence="4">Secretoglobin family 1C member 1</fullName>
    </submittedName>
</protein>
<dbReference type="InterPro" id="IPR016126">
    <property type="entry name" value="Secretoglobin"/>
</dbReference>
<name>A0A099ZMZ9_TINGU</name>
<evidence type="ECO:0000256" key="1">
    <source>
        <dbReference type="ARBA" id="ARBA00004613"/>
    </source>
</evidence>
<dbReference type="SUPFAM" id="SSF48201">
    <property type="entry name" value="Uteroglobin-like"/>
    <property type="match status" value="1"/>
</dbReference>
<dbReference type="PROSITE" id="PS51311">
    <property type="entry name" value="SCGB"/>
    <property type="match status" value="1"/>
</dbReference>
<evidence type="ECO:0000313" key="4">
    <source>
        <dbReference type="EMBL" id="KGL82298.1"/>
    </source>
</evidence>
<gene>
    <name evidence="4" type="ORF">N309_10148</name>
</gene>
<dbReference type="AlphaFoldDB" id="A0A099ZMZ9"/>
<proteinExistence type="inferred from homology"/>
<dbReference type="InterPro" id="IPR035960">
    <property type="entry name" value="Secretoglobin_sf"/>
</dbReference>
<keyword evidence="5" id="KW-1185">Reference proteome</keyword>
<evidence type="ECO:0000256" key="3">
    <source>
        <dbReference type="ARBA" id="ARBA00022525"/>
    </source>
</evidence>
<dbReference type="PANTHER" id="PTHR10136:SF8">
    <property type="entry name" value="SECRETOGLOBIN FAMILY 1C MEMBER 1-RELATED"/>
    <property type="match status" value="1"/>
</dbReference>
<feature type="non-terminal residue" evidence="4">
    <location>
        <position position="1"/>
    </location>
</feature>
<reference evidence="4 5" key="1">
    <citation type="submission" date="2014-06" db="EMBL/GenBank/DDBJ databases">
        <title>Genome evolution of avian class.</title>
        <authorList>
            <person name="Zhang G."/>
            <person name="Li C."/>
        </authorList>
    </citation>
    <scope>NUCLEOTIDE SEQUENCE [LARGE SCALE GENOMIC DNA]</scope>
    <source>
        <strain evidence="4">BGI_N309</strain>
    </source>
</reference>
<keyword evidence="3" id="KW-0964">Secreted</keyword>
<sequence length="71" mass="7330">LCVGSAGAGSSRGVVPSLLQTLLEGTPEQLQSGPLSRYSIDEATRAALAALKECIDALPREHVKALTSLLV</sequence>
<dbReference type="GO" id="GO:0005576">
    <property type="term" value="C:extracellular region"/>
    <property type="evidence" value="ECO:0007669"/>
    <property type="project" value="UniProtKB-SubCell"/>
</dbReference>
<evidence type="ECO:0000256" key="2">
    <source>
        <dbReference type="ARBA" id="ARBA00008650"/>
    </source>
</evidence>
<dbReference type="PANTHER" id="PTHR10136">
    <property type="entry name" value="SECRETOGLOBIN FAMILY 1 MEMBER"/>
    <property type="match status" value="1"/>
</dbReference>
<comment type="subcellular location">
    <subcellularLocation>
        <location evidence="1">Secreted</location>
    </subcellularLocation>
</comment>
<dbReference type="EMBL" id="KL895125">
    <property type="protein sequence ID" value="KGL82298.1"/>
    <property type="molecule type" value="Genomic_DNA"/>
</dbReference>